<organism evidence="1 2">
    <name type="scientific">Bacillus bombysepticus str. Wang</name>
    <dbReference type="NCBI Taxonomy" id="1330043"/>
    <lineage>
        <taxon>Bacteria</taxon>
        <taxon>Bacillati</taxon>
        <taxon>Bacillota</taxon>
        <taxon>Bacilli</taxon>
        <taxon>Bacillales</taxon>
        <taxon>Bacillaceae</taxon>
        <taxon>Bacillus</taxon>
        <taxon>Bacillus cereus group</taxon>
    </lineage>
</organism>
<name>A0A9W3PRR2_9BACI</name>
<dbReference type="Proteomes" id="UP000031778">
    <property type="component" value="Chromosome"/>
</dbReference>
<dbReference type="InterPro" id="IPR009881">
    <property type="entry name" value="DUF1433"/>
</dbReference>
<protein>
    <submittedName>
        <fullName evidence="1">Beta-lactamase</fullName>
    </submittedName>
</protein>
<accession>A0A9W3PRR2</accession>
<dbReference type="Pfam" id="PF07252">
    <property type="entry name" value="DUF1433"/>
    <property type="match status" value="1"/>
</dbReference>
<dbReference type="RefSeq" id="WP_044584654.1">
    <property type="nucleotide sequence ID" value="NZ_CP007512.1"/>
</dbReference>
<dbReference type="EMBL" id="CP007512">
    <property type="protein sequence ID" value="AHX19285.1"/>
    <property type="molecule type" value="Genomic_DNA"/>
</dbReference>
<gene>
    <name evidence="1" type="ORF">CY96_15195</name>
</gene>
<dbReference type="AlphaFoldDB" id="A0A9W3PRR2"/>
<evidence type="ECO:0000313" key="2">
    <source>
        <dbReference type="Proteomes" id="UP000031778"/>
    </source>
</evidence>
<keyword evidence="2" id="KW-1185">Reference proteome</keyword>
<proteinExistence type="predicted"/>
<dbReference type="KEGG" id="bby:CY96_15195"/>
<sequence>MKKVIILGVSALLLIAGGFFTLEYLKHKEQKEKFWIIQEARVTKYIHYNVKDVKSITFTEHETSPMGIPRLKGYINNDQQLDFVARISTTENFDDQFDRSGELGKLIKQPEKSVSEIEKEEKEKKKEKNSLCTTLIFPIPF</sequence>
<dbReference type="Gene3D" id="3.10.450.130">
    <property type="entry name" value="folded 79 residue fragment of lin0334 like domains"/>
    <property type="match status" value="1"/>
</dbReference>
<evidence type="ECO:0000313" key="1">
    <source>
        <dbReference type="EMBL" id="AHX19285.1"/>
    </source>
</evidence>
<reference evidence="1 2" key="1">
    <citation type="submission" date="2014-03" db="EMBL/GenBank/DDBJ databases">
        <title>The Complete Genome Sequence of Bacillus bombyseptieus.</title>
        <authorList>
            <person name="Cheng T."/>
            <person name="Lin P."/>
            <person name="Jin S."/>
            <person name="Wu Y."/>
            <person name="Fu B."/>
            <person name="Long R."/>
            <person name="Liu D."/>
            <person name="Guo Y."/>
            <person name="Peng L."/>
            <person name="Xia Q."/>
        </authorList>
    </citation>
    <scope>NUCLEOTIDE SEQUENCE [LARGE SCALE GENOMIC DNA]</scope>
    <source>
        <strain evidence="2">wang</strain>
    </source>
</reference>